<dbReference type="InterPro" id="IPR020615">
    <property type="entry name" value="Thiolase_acyl_enz_int_AS"/>
</dbReference>
<evidence type="ECO:0000313" key="16">
    <source>
        <dbReference type="EMBL" id="EQB61714.1"/>
    </source>
</evidence>
<evidence type="ECO:0000256" key="11">
    <source>
        <dbReference type="ARBA" id="ARBA00047605"/>
    </source>
</evidence>
<dbReference type="AlphaFoldDB" id="T0LBQ2"/>
<dbReference type="PROSITE" id="PS00737">
    <property type="entry name" value="THIOLASE_2"/>
    <property type="match status" value="1"/>
</dbReference>
<gene>
    <name evidence="16" type="ORF">NAPIS_ORF00721</name>
</gene>
<reference evidence="16 17" key="1">
    <citation type="journal article" date="2013" name="BMC Genomics">
        <title>Genome sequencing and comparative genomics of honey bee microsporidia, Nosema apis reveal novel insights into host-parasite interactions.</title>
        <authorList>
            <person name="Chen Yp."/>
            <person name="Pettis J.S."/>
            <person name="Zhao Y."/>
            <person name="Liu X."/>
            <person name="Tallon L.J."/>
            <person name="Sadzewicz L.D."/>
            <person name="Li R."/>
            <person name="Zheng H."/>
            <person name="Huang S."/>
            <person name="Zhang X."/>
            <person name="Hamilton M.C."/>
            <person name="Pernal S.F."/>
            <person name="Melathopoulos A.P."/>
            <person name="Yan X."/>
            <person name="Evans J.D."/>
        </authorList>
    </citation>
    <scope>NUCLEOTIDE SEQUENCE [LARGE SCALE GENOMIC DNA]</scope>
    <source>
        <strain evidence="16 17">BRL 01</strain>
    </source>
</reference>
<evidence type="ECO:0000256" key="6">
    <source>
        <dbReference type="ARBA" id="ARBA00022946"/>
    </source>
</evidence>
<comment type="subcellular location">
    <subcellularLocation>
        <location evidence="1">Peroxisome</location>
    </subcellularLocation>
</comment>
<dbReference type="Proteomes" id="UP000053780">
    <property type="component" value="Unassembled WGS sequence"/>
</dbReference>
<comment type="similarity">
    <text evidence="3 13">Belongs to the thiolase-like superfamily. Thiolase family.</text>
</comment>
<dbReference type="GO" id="GO:0005777">
    <property type="term" value="C:peroxisome"/>
    <property type="evidence" value="ECO:0007669"/>
    <property type="project" value="UniProtKB-SubCell"/>
</dbReference>
<dbReference type="PANTHER" id="PTHR43853">
    <property type="entry name" value="3-KETOACYL-COA THIOLASE, PEROXISOMAL"/>
    <property type="match status" value="1"/>
</dbReference>
<feature type="active site" description="Proton acceptor" evidence="12">
    <location>
        <position position="336"/>
    </location>
</feature>
<evidence type="ECO:0000256" key="4">
    <source>
        <dbReference type="ARBA" id="ARBA00022679"/>
    </source>
</evidence>
<dbReference type="InterPro" id="IPR050215">
    <property type="entry name" value="Thiolase-like_sf_Thiolase"/>
</dbReference>
<dbReference type="VEuPathDB" id="MicrosporidiaDB:NAPIS_ORF00721"/>
<comment type="catalytic activity">
    <reaction evidence="11">
        <text>an acyl-CoA + acetyl-CoA = a 3-oxoacyl-CoA + CoA</text>
        <dbReference type="Rhea" id="RHEA:21564"/>
        <dbReference type="ChEBI" id="CHEBI:57287"/>
        <dbReference type="ChEBI" id="CHEBI:57288"/>
        <dbReference type="ChEBI" id="CHEBI:58342"/>
        <dbReference type="ChEBI" id="CHEBI:90726"/>
        <dbReference type="EC" id="2.3.1.16"/>
    </reaction>
</comment>
<dbReference type="SUPFAM" id="SSF53901">
    <property type="entry name" value="Thiolase-like"/>
    <property type="match status" value="2"/>
</dbReference>
<evidence type="ECO:0000256" key="7">
    <source>
        <dbReference type="ARBA" id="ARBA00023098"/>
    </source>
</evidence>
<feature type="domain" description="Thiolase N-terminal" evidence="14">
    <location>
        <begin position="10"/>
        <end position="249"/>
    </location>
</feature>
<comment type="pathway">
    <text evidence="2">Lipid metabolism; fatty acid metabolism.</text>
</comment>
<dbReference type="PANTHER" id="PTHR43853:SF8">
    <property type="entry name" value="3-KETOACYL-COA THIOLASE, PEROXISOMAL"/>
    <property type="match status" value="1"/>
</dbReference>
<dbReference type="Pfam" id="PF02803">
    <property type="entry name" value="Thiolase_C"/>
    <property type="match status" value="1"/>
</dbReference>
<dbReference type="GO" id="GO:0010124">
    <property type="term" value="P:phenylacetate catabolic process"/>
    <property type="evidence" value="ECO:0007669"/>
    <property type="project" value="TreeGrafter"/>
</dbReference>
<dbReference type="PIRSF" id="PIRSF000429">
    <property type="entry name" value="Ac-CoA_Ac_transf"/>
    <property type="match status" value="1"/>
</dbReference>
<keyword evidence="5" id="KW-0276">Fatty acid metabolism</keyword>
<dbReference type="Pfam" id="PF00108">
    <property type="entry name" value="Thiolase_N"/>
    <property type="match status" value="1"/>
</dbReference>
<evidence type="ECO:0000256" key="10">
    <source>
        <dbReference type="ARBA" id="ARBA00024073"/>
    </source>
</evidence>
<sequence length="381" mass="41356">MVHLINDNDIVIVSALRTAVCKANKGNLKNLTNDMLVYYAIKGTLDAIKLNPYEVDEICLGHCLSPMNGTTALRVGALRSGMPLTVPMSTINRQCASGLDSIEIIANKIKLGKIEIGLAGGFESMSSYSMETGKLTENENDSKKVKDCFLSMGITAENLALKHCISRSDADLYAYDSHLKAFKSYDMRKNEILPICIDDKIINFDDGVRESSLEKLNSLKSVFKENGVCTAGNSSQLSDGASIVVLMKRKKAVELNLEIKSTYIDFVSVGLEPSVMGEGPVPAIKKLLKQNNLQLSDIDYFEINEAFACQALYCINELGIRRDKVNLYGGAIAIGHPIGCTGSRLVATAINVMKNNNIKGYGLVSMCVGTGQGVALLFKND</sequence>
<proteinExistence type="inferred from homology"/>
<dbReference type="NCBIfam" id="TIGR01930">
    <property type="entry name" value="AcCoA-C-Actrans"/>
    <property type="match status" value="1"/>
</dbReference>
<protein>
    <recommendedName>
        <fullName evidence="10">acetyl-CoA C-acyltransferase</fullName>
        <ecNumber evidence="10">2.3.1.16</ecNumber>
    </recommendedName>
</protein>
<dbReference type="GO" id="GO:0003988">
    <property type="term" value="F:acetyl-CoA C-acyltransferase activity"/>
    <property type="evidence" value="ECO:0007669"/>
    <property type="project" value="UniProtKB-EC"/>
</dbReference>
<dbReference type="InterPro" id="IPR002155">
    <property type="entry name" value="Thiolase"/>
</dbReference>
<dbReference type="InterPro" id="IPR020610">
    <property type="entry name" value="Thiolase_AS"/>
</dbReference>
<dbReference type="EC" id="2.3.1.16" evidence="10"/>
<evidence type="ECO:0000313" key="17">
    <source>
        <dbReference type="Proteomes" id="UP000053780"/>
    </source>
</evidence>
<keyword evidence="9 13" id="KW-0012">Acyltransferase</keyword>
<accession>T0LBQ2</accession>
<dbReference type="PROSITE" id="PS00098">
    <property type="entry name" value="THIOLASE_1"/>
    <property type="match status" value="1"/>
</dbReference>
<evidence type="ECO:0000256" key="13">
    <source>
        <dbReference type="RuleBase" id="RU003557"/>
    </source>
</evidence>
<evidence type="ECO:0000256" key="8">
    <source>
        <dbReference type="ARBA" id="ARBA00023140"/>
    </source>
</evidence>
<feature type="domain" description="Thiolase C-terminal" evidence="15">
    <location>
        <begin position="259"/>
        <end position="379"/>
    </location>
</feature>
<dbReference type="HOGENOM" id="CLU_031026_1_1_1"/>
<evidence type="ECO:0000256" key="5">
    <source>
        <dbReference type="ARBA" id="ARBA00022832"/>
    </source>
</evidence>
<keyword evidence="8" id="KW-0576">Peroxisome</keyword>
<evidence type="ECO:0000259" key="14">
    <source>
        <dbReference type="Pfam" id="PF00108"/>
    </source>
</evidence>
<feature type="active site" description="Proton acceptor" evidence="12">
    <location>
        <position position="367"/>
    </location>
</feature>
<dbReference type="CDD" id="cd00751">
    <property type="entry name" value="thiolase"/>
    <property type="match status" value="1"/>
</dbReference>
<dbReference type="PROSITE" id="PS00099">
    <property type="entry name" value="THIOLASE_3"/>
    <property type="match status" value="1"/>
</dbReference>
<keyword evidence="4 13" id="KW-0808">Transferase</keyword>
<dbReference type="InterPro" id="IPR020616">
    <property type="entry name" value="Thiolase_N"/>
</dbReference>
<keyword evidence="17" id="KW-1185">Reference proteome</keyword>
<feature type="active site" description="Acyl-thioester intermediate" evidence="12">
    <location>
        <position position="95"/>
    </location>
</feature>
<dbReference type="GO" id="GO:0006635">
    <property type="term" value="P:fatty acid beta-oxidation"/>
    <property type="evidence" value="ECO:0007669"/>
    <property type="project" value="TreeGrafter"/>
</dbReference>
<evidence type="ECO:0000256" key="9">
    <source>
        <dbReference type="ARBA" id="ARBA00023315"/>
    </source>
</evidence>
<dbReference type="InterPro" id="IPR020613">
    <property type="entry name" value="Thiolase_CS"/>
</dbReference>
<keyword evidence="7" id="KW-0443">Lipid metabolism</keyword>
<organism evidence="16 17">
    <name type="scientific">Vairimorpha apis BRL 01</name>
    <dbReference type="NCBI Taxonomy" id="1037528"/>
    <lineage>
        <taxon>Eukaryota</taxon>
        <taxon>Fungi</taxon>
        <taxon>Fungi incertae sedis</taxon>
        <taxon>Microsporidia</taxon>
        <taxon>Nosematidae</taxon>
        <taxon>Vairimorpha</taxon>
    </lineage>
</organism>
<name>T0LBQ2_9MICR</name>
<evidence type="ECO:0000256" key="3">
    <source>
        <dbReference type="ARBA" id="ARBA00010982"/>
    </source>
</evidence>
<dbReference type="InterPro" id="IPR020617">
    <property type="entry name" value="Thiolase_C"/>
</dbReference>
<evidence type="ECO:0000256" key="2">
    <source>
        <dbReference type="ARBA" id="ARBA00004872"/>
    </source>
</evidence>
<dbReference type="InterPro" id="IPR016039">
    <property type="entry name" value="Thiolase-like"/>
</dbReference>
<dbReference type="EMBL" id="KE647104">
    <property type="protein sequence ID" value="EQB61714.1"/>
    <property type="molecule type" value="Genomic_DNA"/>
</dbReference>
<dbReference type="Gene3D" id="3.40.47.10">
    <property type="match status" value="2"/>
</dbReference>
<evidence type="ECO:0000256" key="1">
    <source>
        <dbReference type="ARBA" id="ARBA00004275"/>
    </source>
</evidence>
<evidence type="ECO:0000256" key="12">
    <source>
        <dbReference type="PIRSR" id="PIRSR000429-1"/>
    </source>
</evidence>
<dbReference type="OrthoDB" id="5404651at2759"/>
<evidence type="ECO:0000259" key="15">
    <source>
        <dbReference type="Pfam" id="PF02803"/>
    </source>
</evidence>
<keyword evidence="6" id="KW-0809">Transit peptide</keyword>